<dbReference type="AlphaFoldDB" id="A0A240UP22"/>
<dbReference type="GO" id="GO:0006355">
    <property type="term" value="P:regulation of DNA-templated transcription"/>
    <property type="evidence" value="ECO:0007669"/>
    <property type="project" value="InterPro"/>
</dbReference>
<dbReference type="InterPro" id="IPR050077">
    <property type="entry name" value="LexA_repressor"/>
</dbReference>
<keyword evidence="4 7" id="KW-0068">Autocatalytic cleavage</keyword>
<evidence type="ECO:0000256" key="3">
    <source>
        <dbReference type="ARBA" id="ARBA00022801"/>
    </source>
</evidence>
<dbReference type="InterPro" id="IPR006197">
    <property type="entry name" value="Peptidase_S24_LexA"/>
</dbReference>
<dbReference type="Proteomes" id="UP000194457">
    <property type="component" value="Chromosome"/>
</dbReference>
<keyword evidence="3 7" id="KW-0378">Hydrolase</keyword>
<evidence type="ECO:0000256" key="4">
    <source>
        <dbReference type="ARBA" id="ARBA00022813"/>
    </source>
</evidence>
<evidence type="ECO:0000256" key="2">
    <source>
        <dbReference type="ARBA" id="ARBA00022763"/>
    </source>
</evidence>
<keyword evidence="6" id="KW-0742">SOS response</keyword>
<dbReference type="InterPro" id="IPR015927">
    <property type="entry name" value="Peptidase_S24_S26A/B/C"/>
</dbReference>
<gene>
    <name evidence="9" type="ORF">B9H00_06645</name>
</gene>
<dbReference type="GO" id="GO:0003677">
    <property type="term" value="F:DNA binding"/>
    <property type="evidence" value="ECO:0007669"/>
    <property type="project" value="InterPro"/>
</dbReference>
<keyword evidence="2" id="KW-0227">DNA damage</keyword>
<evidence type="ECO:0000259" key="8">
    <source>
        <dbReference type="Pfam" id="PF00717"/>
    </source>
</evidence>
<evidence type="ECO:0000256" key="6">
    <source>
        <dbReference type="ARBA" id="ARBA00023236"/>
    </source>
</evidence>
<keyword evidence="10" id="KW-1185">Reference proteome</keyword>
<dbReference type="GO" id="GO:0016787">
    <property type="term" value="F:hydrolase activity"/>
    <property type="evidence" value="ECO:0007669"/>
    <property type="project" value="UniProtKB-KW"/>
</dbReference>
<dbReference type="OrthoDB" id="9787787at2"/>
<dbReference type="SUPFAM" id="SSF51306">
    <property type="entry name" value="LexA/Signal peptidase"/>
    <property type="match status" value="1"/>
</dbReference>
<evidence type="ECO:0000256" key="1">
    <source>
        <dbReference type="ARBA" id="ARBA00007484"/>
    </source>
</evidence>
<evidence type="ECO:0000313" key="10">
    <source>
        <dbReference type="Proteomes" id="UP000194457"/>
    </source>
</evidence>
<feature type="domain" description="Peptidase S24/S26A/S26B/S26C" evidence="8">
    <location>
        <begin position="32"/>
        <end position="141"/>
    </location>
</feature>
<dbReference type="GO" id="GO:0006281">
    <property type="term" value="P:DNA repair"/>
    <property type="evidence" value="ECO:0007669"/>
    <property type="project" value="UniProtKB-KW"/>
</dbReference>
<dbReference type="KEGG" id="kma:B9H00_06645"/>
<dbReference type="PRINTS" id="PR00726">
    <property type="entry name" value="LEXASERPTASE"/>
</dbReference>
<organism evidence="9 10">
    <name type="scientific">Kushneria marisflavi</name>
    <dbReference type="NCBI Taxonomy" id="157779"/>
    <lineage>
        <taxon>Bacteria</taxon>
        <taxon>Pseudomonadati</taxon>
        <taxon>Pseudomonadota</taxon>
        <taxon>Gammaproteobacteria</taxon>
        <taxon>Oceanospirillales</taxon>
        <taxon>Halomonadaceae</taxon>
        <taxon>Kushneria</taxon>
    </lineage>
</organism>
<evidence type="ECO:0000256" key="7">
    <source>
        <dbReference type="RuleBase" id="RU003991"/>
    </source>
</evidence>
<dbReference type="CDD" id="cd06529">
    <property type="entry name" value="S24_LexA-like"/>
    <property type="match status" value="1"/>
</dbReference>
<protein>
    <submittedName>
        <fullName evidence="9">UV protection and mutation protein</fullName>
    </submittedName>
</protein>
<accession>A0A240UP22</accession>
<dbReference type="RefSeq" id="WP_086900001.1">
    <property type="nucleotide sequence ID" value="NZ_CP021358.1"/>
</dbReference>
<dbReference type="InterPro" id="IPR039418">
    <property type="entry name" value="LexA-like"/>
</dbReference>
<proteinExistence type="inferred from homology"/>
<evidence type="ECO:0000256" key="5">
    <source>
        <dbReference type="ARBA" id="ARBA00023204"/>
    </source>
</evidence>
<name>A0A240UP22_9GAMM</name>
<dbReference type="Pfam" id="PF00717">
    <property type="entry name" value="Peptidase_S24"/>
    <property type="match status" value="1"/>
</dbReference>
<dbReference type="EMBL" id="CP021358">
    <property type="protein sequence ID" value="ART62770.1"/>
    <property type="molecule type" value="Genomic_DNA"/>
</dbReference>
<sequence>MLHVTSPQAMIIDPPPRSIPRALYHVRAGISGFPSPAQDYDGGRIDLNEQLIPRPTSTFMFTAEGDSMQCPDGSGIHGGDKLLVDRAIDARHGDIVIAIVDGEMLVKELRHQGCMPALYSSNPRHAPIMMHSAECQIWGVVTHIVRTVRR</sequence>
<dbReference type="GO" id="GO:0009432">
    <property type="term" value="P:SOS response"/>
    <property type="evidence" value="ECO:0007669"/>
    <property type="project" value="UniProtKB-KW"/>
</dbReference>
<dbReference type="InterPro" id="IPR036286">
    <property type="entry name" value="LexA/Signal_pep-like_sf"/>
</dbReference>
<evidence type="ECO:0000313" key="9">
    <source>
        <dbReference type="EMBL" id="ART62770.1"/>
    </source>
</evidence>
<dbReference type="PANTHER" id="PTHR33516">
    <property type="entry name" value="LEXA REPRESSOR"/>
    <property type="match status" value="1"/>
</dbReference>
<dbReference type="Gene3D" id="2.10.109.10">
    <property type="entry name" value="Umud Fragment, subunit A"/>
    <property type="match status" value="1"/>
</dbReference>
<comment type="similarity">
    <text evidence="1 7">Belongs to the peptidase S24 family.</text>
</comment>
<reference evidence="9 10" key="1">
    <citation type="submission" date="2017-05" db="EMBL/GenBank/DDBJ databases">
        <authorList>
            <person name="Song R."/>
            <person name="Chenine A.L."/>
            <person name="Ruprecht R.M."/>
        </authorList>
    </citation>
    <scope>NUCLEOTIDE SEQUENCE [LARGE SCALE GENOMIC DNA]</scope>
    <source>
        <strain evidence="9">SW32</strain>
    </source>
</reference>
<dbReference type="PANTHER" id="PTHR33516:SF2">
    <property type="entry name" value="LEXA REPRESSOR-RELATED"/>
    <property type="match status" value="1"/>
</dbReference>
<dbReference type="NCBIfam" id="NF007621">
    <property type="entry name" value="PRK10276.1"/>
    <property type="match status" value="1"/>
</dbReference>
<keyword evidence="5" id="KW-0234">DNA repair</keyword>